<sequence>MICSILTSASYAQMGKIVFSRNLNNNWDIWIYEFNSGKLEQVTSTVEDEVNPVWLEEGKIAYLRNGDIYIKDKQEIRITDTGKYRYLTFDYDNNRLLYSYYHEDESCNIGYYDLETKQEGILFELEGQQIHPSIANNRLYFTQAYTVKGEIRQEVYNYSSNKGIRPVVVDEDYYFYRPAISAKRKSLLFGSNSGLYISNSRGKKIKKLNLHRDYIEYPAWGSGNYIIFTTFAENKLSLAIYNLSSEKMEILDIAGDCREADWQ</sequence>
<gene>
    <name evidence="1" type="ORF">C7959_11527</name>
</gene>
<dbReference type="STRING" id="926561.GCA_000379025_02893"/>
<protein>
    <recommendedName>
        <fullName evidence="3">Dipeptidylpeptidase IV N-terminal domain-containing protein</fullName>
    </recommendedName>
</protein>
<dbReference type="InterPro" id="IPR011042">
    <property type="entry name" value="6-blade_b-propeller_TolB-like"/>
</dbReference>
<dbReference type="SUPFAM" id="SSF69304">
    <property type="entry name" value="Tricorn protease N-terminal domain"/>
    <property type="match status" value="1"/>
</dbReference>
<evidence type="ECO:0008006" key="3">
    <source>
        <dbReference type="Google" id="ProtNLM"/>
    </source>
</evidence>
<dbReference type="PANTHER" id="PTHR36842">
    <property type="entry name" value="PROTEIN TOLB HOMOLOG"/>
    <property type="match status" value="1"/>
</dbReference>
<dbReference type="PANTHER" id="PTHR36842:SF1">
    <property type="entry name" value="PROTEIN TOLB"/>
    <property type="match status" value="1"/>
</dbReference>
<accession>A0A4R8H709</accession>
<comment type="caution">
    <text evidence="1">The sequence shown here is derived from an EMBL/GenBank/DDBJ whole genome shotgun (WGS) entry which is preliminary data.</text>
</comment>
<keyword evidence="2" id="KW-1185">Reference proteome</keyword>
<evidence type="ECO:0000313" key="1">
    <source>
        <dbReference type="EMBL" id="TDX51151.1"/>
    </source>
</evidence>
<dbReference type="Proteomes" id="UP000295832">
    <property type="component" value="Unassembled WGS sequence"/>
</dbReference>
<evidence type="ECO:0000313" key="2">
    <source>
        <dbReference type="Proteomes" id="UP000295832"/>
    </source>
</evidence>
<proteinExistence type="predicted"/>
<dbReference type="Gene3D" id="2.120.10.30">
    <property type="entry name" value="TolB, C-terminal domain"/>
    <property type="match status" value="1"/>
</dbReference>
<name>A0A4R8H709_9FIRM</name>
<organism evidence="1 2">
    <name type="scientific">Orenia marismortui</name>
    <dbReference type="NCBI Taxonomy" id="46469"/>
    <lineage>
        <taxon>Bacteria</taxon>
        <taxon>Bacillati</taxon>
        <taxon>Bacillota</taxon>
        <taxon>Clostridia</taxon>
        <taxon>Halanaerobiales</taxon>
        <taxon>Halobacteroidaceae</taxon>
        <taxon>Orenia</taxon>
    </lineage>
</organism>
<reference evidence="1 2" key="1">
    <citation type="submission" date="2019-03" db="EMBL/GenBank/DDBJ databases">
        <title>Subsurface microbial communities from deep shales in Ohio and West Virginia, USA.</title>
        <authorList>
            <person name="Wrighton K."/>
        </authorList>
    </citation>
    <scope>NUCLEOTIDE SEQUENCE [LARGE SCALE GENOMIC DNA]</scope>
    <source>
        <strain evidence="1 2">MSL 6dP</strain>
    </source>
</reference>
<dbReference type="EMBL" id="SOEG01000015">
    <property type="protein sequence ID" value="TDX51151.1"/>
    <property type="molecule type" value="Genomic_DNA"/>
</dbReference>
<dbReference type="AlphaFoldDB" id="A0A4R8H709"/>